<dbReference type="RefSeq" id="WP_380060038.1">
    <property type="nucleotide sequence ID" value="NZ_JBHSEI010000001.1"/>
</dbReference>
<protein>
    <submittedName>
        <fullName evidence="1">Uncharacterized protein</fullName>
    </submittedName>
</protein>
<evidence type="ECO:0000313" key="2">
    <source>
        <dbReference type="Proteomes" id="UP001595952"/>
    </source>
</evidence>
<comment type="caution">
    <text evidence="1">The sequence shown here is derived from an EMBL/GenBank/DDBJ whole genome shotgun (WGS) entry which is preliminary data.</text>
</comment>
<reference evidence="2" key="1">
    <citation type="journal article" date="2019" name="Int. J. Syst. Evol. Microbiol.">
        <title>The Global Catalogue of Microorganisms (GCM) 10K type strain sequencing project: providing services to taxonomists for standard genome sequencing and annotation.</title>
        <authorList>
            <consortium name="The Broad Institute Genomics Platform"/>
            <consortium name="The Broad Institute Genome Sequencing Center for Infectious Disease"/>
            <person name="Wu L."/>
            <person name="Ma J."/>
        </authorList>
    </citation>
    <scope>NUCLEOTIDE SEQUENCE [LARGE SCALE GENOMIC DNA]</scope>
    <source>
        <strain evidence="2">CCUG 55995</strain>
    </source>
</reference>
<dbReference type="Proteomes" id="UP001595952">
    <property type="component" value="Unassembled WGS sequence"/>
</dbReference>
<dbReference type="EMBL" id="JBHSEI010000001">
    <property type="protein sequence ID" value="MFC4637001.1"/>
    <property type="molecule type" value="Genomic_DNA"/>
</dbReference>
<organism evidence="1 2">
    <name type="scientific">Deinococcus hohokamensis</name>
    <dbReference type="NCBI Taxonomy" id="309883"/>
    <lineage>
        <taxon>Bacteria</taxon>
        <taxon>Thermotogati</taxon>
        <taxon>Deinococcota</taxon>
        <taxon>Deinococci</taxon>
        <taxon>Deinococcales</taxon>
        <taxon>Deinococcaceae</taxon>
        <taxon>Deinococcus</taxon>
    </lineage>
</organism>
<gene>
    <name evidence="1" type="ORF">ACFO0D_01485</name>
</gene>
<keyword evidence="2" id="KW-1185">Reference proteome</keyword>
<name>A0ABV9I3Q3_9DEIO</name>
<sequence>MQQPLIIPFPTPAGGVEIPYLPPLLGGLTGMTLMGVAGPPVTIEAWTYPDEIRDPPFWKAVTYPHEVQEALRLTRTDTTVAASHIGVLMGGSALPPTLTAGGSLPVNLAAGQMMYALIVLDAPGTLTVTFDQDIQDANLNVLPAVDLRQTLASPTLEPGSVTVSGEAPAGTYYAEIYAVTAVAGGTLTLTVN</sequence>
<proteinExistence type="predicted"/>
<evidence type="ECO:0000313" key="1">
    <source>
        <dbReference type="EMBL" id="MFC4637001.1"/>
    </source>
</evidence>
<accession>A0ABV9I3Q3</accession>